<dbReference type="Proteomes" id="UP000239425">
    <property type="component" value="Unassembled WGS sequence"/>
</dbReference>
<dbReference type="RefSeq" id="WP_165780690.1">
    <property type="nucleotide sequence ID" value="NZ_PHHC01000080.1"/>
</dbReference>
<organism evidence="1 2">
    <name type="scientific">Holospora curviuscula</name>
    <dbReference type="NCBI Taxonomy" id="1082868"/>
    <lineage>
        <taxon>Bacteria</taxon>
        <taxon>Pseudomonadati</taxon>
        <taxon>Pseudomonadota</taxon>
        <taxon>Alphaproteobacteria</taxon>
        <taxon>Holosporales</taxon>
        <taxon>Holosporaceae</taxon>
        <taxon>Holospora</taxon>
    </lineage>
</organism>
<dbReference type="AlphaFoldDB" id="A0A2S5R9P6"/>
<evidence type="ECO:0000313" key="2">
    <source>
        <dbReference type="Proteomes" id="UP000239425"/>
    </source>
</evidence>
<sequence>MFALNHPKEAPEKRFVVCEKRDKLKNKVDKAGFPHDMQKTHRYSVEGQRC</sequence>
<protein>
    <submittedName>
        <fullName evidence="1">Uncharacterized protein</fullName>
    </submittedName>
</protein>
<gene>
    <name evidence="1" type="ORF">HCUR_00632</name>
</gene>
<name>A0A2S5R9P6_9PROT</name>
<evidence type="ECO:0000313" key="1">
    <source>
        <dbReference type="EMBL" id="PPE03855.1"/>
    </source>
</evidence>
<dbReference type="EMBL" id="PHHC01000080">
    <property type="protein sequence ID" value="PPE03855.1"/>
    <property type="molecule type" value="Genomic_DNA"/>
</dbReference>
<proteinExistence type="predicted"/>
<keyword evidence="2" id="KW-1185">Reference proteome</keyword>
<accession>A0A2S5R9P6</accession>
<reference evidence="1 2" key="1">
    <citation type="submission" date="2017-11" db="EMBL/GenBank/DDBJ databases">
        <title>Comparative genomic analysis of Holospora spp., intranuclear symbionts of paramecia.</title>
        <authorList>
            <person name="Garushyants S.K."/>
            <person name="Beliavskaya A."/>
            <person name="Malko D.B."/>
            <person name="Logacheva M.D."/>
            <person name="Rautian M.S."/>
            <person name="Gelfand M.S."/>
        </authorList>
    </citation>
    <scope>NUCLEOTIDE SEQUENCE [LARGE SCALE GENOMIC DNA]</scope>
    <source>
        <strain evidence="2">02AZ16</strain>
    </source>
</reference>
<comment type="caution">
    <text evidence="1">The sequence shown here is derived from an EMBL/GenBank/DDBJ whole genome shotgun (WGS) entry which is preliminary data.</text>
</comment>